<gene>
    <name evidence="6" type="ORF">ACFFHW_17505</name>
</gene>
<evidence type="ECO:0000256" key="1">
    <source>
        <dbReference type="ARBA" id="ARBA00009437"/>
    </source>
</evidence>
<dbReference type="InterPro" id="IPR005119">
    <property type="entry name" value="LysR_subst-bd"/>
</dbReference>
<sequence>MKLRHIEVFHALMRCGSVSAAARHLNVSQPSVTRVLAHAEASLGVRLFDRHARGMTPTPEAQRLWPNIESMVGQLDALEQLGQQLRHGVDRHLRLGASHTLGLSILPQAVIDLQREMPALHIELATSHFSTLCEELVTHRLDLALAFEQPLPTGIAGEPLAQAPMQALVPREMTAPASVSLAWLHRRGLIAMPGDDPLGRRLDEALTAAGLDDTAPRLRVRTYSLIAELVIAGGGTGVVDPLTAERYREQVQIVPLDPPLEMSVTLLHAEHTPLSHPGQRLRELLYQRLSVRDEV</sequence>
<evidence type="ECO:0000313" key="7">
    <source>
        <dbReference type="Proteomes" id="UP001589814"/>
    </source>
</evidence>
<dbReference type="InterPro" id="IPR036388">
    <property type="entry name" value="WH-like_DNA-bd_sf"/>
</dbReference>
<evidence type="ECO:0000256" key="3">
    <source>
        <dbReference type="ARBA" id="ARBA00023125"/>
    </source>
</evidence>
<keyword evidence="2" id="KW-0805">Transcription regulation</keyword>
<dbReference type="SUPFAM" id="SSF53850">
    <property type="entry name" value="Periplasmic binding protein-like II"/>
    <property type="match status" value="1"/>
</dbReference>
<dbReference type="Pfam" id="PF03466">
    <property type="entry name" value="LysR_substrate"/>
    <property type="match status" value="1"/>
</dbReference>
<keyword evidence="7" id="KW-1185">Reference proteome</keyword>
<keyword evidence="3" id="KW-0238">DNA-binding</keyword>
<dbReference type="PRINTS" id="PR00039">
    <property type="entry name" value="HTHLYSR"/>
</dbReference>
<dbReference type="InterPro" id="IPR036390">
    <property type="entry name" value="WH_DNA-bd_sf"/>
</dbReference>
<evidence type="ECO:0000256" key="2">
    <source>
        <dbReference type="ARBA" id="ARBA00023015"/>
    </source>
</evidence>
<protein>
    <submittedName>
        <fullName evidence="6">LysR family transcriptional regulator</fullName>
    </submittedName>
</protein>
<dbReference type="SUPFAM" id="SSF46785">
    <property type="entry name" value="Winged helix' DNA-binding domain"/>
    <property type="match status" value="1"/>
</dbReference>
<evidence type="ECO:0000256" key="4">
    <source>
        <dbReference type="ARBA" id="ARBA00023163"/>
    </source>
</evidence>
<organism evidence="6 7">
    <name type="scientific">Kushneria aurantia</name>
    <dbReference type="NCBI Taxonomy" id="504092"/>
    <lineage>
        <taxon>Bacteria</taxon>
        <taxon>Pseudomonadati</taxon>
        <taxon>Pseudomonadota</taxon>
        <taxon>Gammaproteobacteria</taxon>
        <taxon>Oceanospirillales</taxon>
        <taxon>Halomonadaceae</taxon>
        <taxon>Kushneria</taxon>
    </lineage>
</organism>
<comment type="caution">
    <text evidence="6">The sequence shown here is derived from an EMBL/GenBank/DDBJ whole genome shotgun (WGS) entry which is preliminary data.</text>
</comment>
<keyword evidence="4" id="KW-0804">Transcription</keyword>
<dbReference type="PROSITE" id="PS50931">
    <property type="entry name" value="HTH_LYSR"/>
    <property type="match status" value="1"/>
</dbReference>
<dbReference type="EMBL" id="JBHLVX010000067">
    <property type="protein sequence ID" value="MFC0269763.1"/>
    <property type="molecule type" value="Genomic_DNA"/>
</dbReference>
<dbReference type="Gene3D" id="1.10.10.10">
    <property type="entry name" value="Winged helix-like DNA-binding domain superfamily/Winged helix DNA-binding domain"/>
    <property type="match status" value="1"/>
</dbReference>
<dbReference type="Pfam" id="PF00126">
    <property type="entry name" value="HTH_1"/>
    <property type="match status" value="1"/>
</dbReference>
<dbReference type="RefSeq" id="WP_019952031.1">
    <property type="nucleotide sequence ID" value="NZ_JBHLVX010000067.1"/>
</dbReference>
<reference evidence="6 7" key="1">
    <citation type="submission" date="2024-09" db="EMBL/GenBank/DDBJ databases">
        <authorList>
            <person name="Sun Q."/>
            <person name="Mori K."/>
        </authorList>
    </citation>
    <scope>NUCLEOTIDE SEQUENCE [LARGE SCALE GENOMIC DNA]</scope>
    <source>
        <strain evidence="6 7">CCM 7415</strain>
    </source>
</reference>
<accession>A0ABV6G7Z1</accession>
<dbReference type="InterPro" id="IPR000847">
    <property type="entry name" value="LysR_HTH_N"/>
</dbReference>
<evidence type="ECO:0000313" key="6">
    <source>
        <dbReference type="EMBL" id="MFC0269763.1"/>
    </source>
</evidence>
<comment type="similarity">
    <text evidence="1">Belongs to the LysR transcriptional regulatory family.</text>
</comment>
<dbReference type="PANTHER" id="PTHR30427">
    <property type="entry name" value="TRANSCRIPTIONAL ACTIVATOR PROTEIN LYSR"/>
    <property type="match status" value="1"/>
</dbReference>
<name>A0ABV6G7Z1_9GAMM</name>
<evidence type="ECO:0000259" key="5">
    <source>
        <dbReference type="PROSITE" id="PS50931"/>
    </source>
</evidence>
<dbReference type="PANTHER" id="PTHR30427:SF1">
    <property type="entry name" value="TRANSCRIPTIONAL ACTIVATOR PROTEIN LYSR"/>
    <property type="match status" value="1"/>
</dbReference>
<dbReference type="Gene3D" id="3.40.190.10">
    <property type="entry name" value="Periplasmic binding protein-like II"/>
    <property type="match status" value="2"/>
</dbReference>
<dbReference type="Proteomes" id="UP001589814">
    <property type="component" value="Unassembled WGS sequence"/>
</dbReference>
<feature type="domain" description="HTH lysR-type" evidence="5">
    <location>
        <begin position="1"/>
        <end position="58"/>
    </location>
</feature>
<proteinExistence type="inferred from homology"/>